<protein>
    <submittedName>
        <fullName evidence="1">Uncharacterized protein</fullName>
    </submittedName>
</protein>
<dbReference type="EMBL" id="CP002962">
    <property type="protein sequence ID" value="AFK05448.1"/>
    <property type="molecule type" value="Genomic_DNA"/>
</dbReference>
<geneLocation type="plasmid" evidence="1 2">
    <name>pEMTOL01</name>
</geneLocation>
<dbReference type="Proteomes" id="UP000002875">
    <property type="component" value="Plasmid pEMTOL01"/>
</dbReference>
<name>A0ABN4AU58_EMTOG</name>
<evidence type="ECO:0000313" key="1">
    <source>
        <dbReference type="EMBL" id="AFK05448.1"/>
    </source>
</evidence>
<accession>A0ABN4AU58</accession>
<keyword evidence="2" id="KW-1185">Reference proteome</keyword>
<sequence>MQLFKNQLPPPFDYISFIQVIQSLGFFIEQEAEGHLIILNSPLDEDVSLQLITNFQKSDKQMDANFRHLKLYQYSKKLDAYIGESHFIKVDEQAITTIKIIIEKMTNRFVRGVYRCACGEKYLRSIRTKDGNIFSCLGNDCEGVTLTQQEILTM</sequence>
<keyword evidence="1" id="KW-0614">Plasmid</keyword>
<evidence type="ECO:0000313" key="2">
    <source>
        <dbReference type="Proteomes" id="UP000002875"/>
    </source>
</evidence>
<proteinExistence type="predicted"/>
<gene>
    <name evidence="1" type="ordered locus">Emtol_0176</name>
</gene>
<dbReference type="RefSeq" id="WP_015026194.1">
    <property type="nucleotide sequence ID" value="NC_018742.1"/>
</dbReference>
<reference evidence="1 2" key="1">
    <citation type="submission" date="2011-07" db="EMBL/GenBank/DDBJ databases">
        <title>The complete genome of plasmid 1 of Emticicia oligotrophica DSM 17448.</title>
        <authorList>
            <consortium name="US DOE Joint Genome Institute (JGI-PGF)"/>
            <person name="Lucas S."/>
            <person name="Han J."/>
            <person name="Lapidus A."/>
            <person name="Bruce D."/>
            <person name="Goodwin L."/>
            <person name="Pitluck S."/>
            <person name="Peters L."/>
            <person name="Kyrpides N."/>
            <person name="Mavromatis K."/>
            <person name="Ivanova N."/>
            <person name="Ovchinnikova G."/>
            <person name="Teshima H."/>
            <person name="Detter J.C."/>
            <person name="Tapia R."/>
            <person name="Han C."/>
            <person name="Land M."/>
            <person name="Hauser L."/>
            <person name="Markowitz V."/>
            <person name="Cheng J.-F."/>
            <person name="Hugenholtz P."/>
            <person name="Woyke T."/>
            <person name="Wu D."/>
            <person name="Tindall B."/>
            <person name="Pomrenke H."/>
            <person name="Brambilla E."/>
            <person name="Klenk H.-P."/>
            <person name="Eisen J.A."/>
        </authorList>
    </citation>
    <scope>NUCLEOTIDE SEQUENCE [LARGE SCALE GENOMIC DNA]</scope>
    <source>
        <strain evidence="2">DSM 17448 / GPTSA100-15</strain>
        <plasmid evidence="1 2">pEMTOL01</plasmid>
    </source>
</reference>
<organism evidence="1 2">
    <name type="scientific">Emticicia oligotrophica (strain DSM 17448 / CIP 109782 / MTCC 6937 / GPTSA100-15)</name>
    <dbReference type="NCBI Taxonomy" id="929562"/>
    <lineage>
        <taxon>Bacteria</taxon>
        <taxon>Pseudomonadati</taxon>
        <taxon>Bacteroidota</taxon>
        <taxon>Cytophagia</taxon>
        <taxon>Cytophagales</taxon>
        <taxon>Leadbetterellaceae</taxon>
        <taxon>Emticicia</taxon>
    </lineage>
</organism>